<dbReference type="GO" id="GO:0006261">
    <property type="term" value="P:DNA-templated DNA replication"/>
    <property type="evidence" value="ECO:0007669"/>
    <property type="project" value="UniProtKB-UniRule"/>
</dbReference>
<dbReference type="GO" id="GO:0005694">
    <property type="term" value="C:chromosome"/>
    <property type="evidence" value="ECO:0007669"/>
    <property type="project" value="InterPro"/>
</dbReference>
<dbReference type="Gene3D" id="1.10.268.10">
    <property type="entry name" value="Topoisomerase, domain 3"/>
    <property type="match status" value="1"/>
</dbReference>
<dbReference type="Gene3D" id="3.90.199.10">
    <property type="entry name" value="Topoisomerase II, domain 5"/>
    <property type="match status" value="1"/>
</dbReference>
<evidence type="ECO:0000256" key="6">
    <source>
        <dbReference type="ARBA" id="ARBA00023125"/>
    </source>
</evidence>
<evidence type="ECO:0000256" key="3">
    <source>
        <dbReference type="ARBA" id="ARBA00022741"/>
    </source>
</evidence>
<dbReference type="GO" id="GO:0009330">
    <property type="term" value="C:DNA topoisomerase type II (double strand cut, ATP-hydrolyzing) complex"/>
    <property type="evidence" value="ECO:0007669"/>
    <property type="project" value="TreeGrafter"/>
</dbReference>
<dbReference type="Pfam" id="PF03989">
    <property type="entry name" value="DNA_gyraseA_C"/>
    <property type="match status" value="6"/>
</dbReference>
<dbReference type="SUPFAM" id="SSF101904">
    <property type="entry name" value="GyrA/ParC C-terminal domain-like"/>
    <property type="match status" value="1"/>
</dbReference>
<dbReference type="PANTHER" id="PTHR43493:SF5">
    <property type="entry name" value="DNA GYRASE SUBUNIT A, CHLOROPLASTIC_MITOCHONDRIAL"/>
    <property type="match status" value="1"/>
</dbReference>
<dbReference type="HAMAP" id="MF_01897">
    <property type="entry name" value="GyrA"/>
    <property type="match status" value="1"/>
</dbReference>
<dbReference type="InterPro" id="IPR005743">
    <property type="entry name" value="GyrA"/>
</dbReference>
<dbReference type="NCBIfam" id="NF004044">
    <property type="entry name" value="PRK05561.1"/>
    <property type="match status" value="1"/>
</dbReference>
<evidence type="ECO:0000313" key="12">
    <source>
        <dbReference type="EMBL" id="OGG76440.1"/>
    </source>
</evidence>
<accession>A0A1F6ES58</accession>
<dbReference type="InterPro" id="IPR006691">
    <property type="entry name" value="GyrA/parC_rep"/>
</dbReference>
<evidence type="ECO:0000256" key="2">
    <source>
        <dbReference type="ARBA" id="ARBA00008263"/>
    </source>
</evidence>
<evidence type="ECO:0000256" key="8">
    <source>
        <dbReference type="HAMAP-Rule" id="MF_01897"/>
    </source>
</evidence>
<dbReference type="InterPro" id="IPR013760">
    <property type="entry name" value="Topo_IIA-like_dom_sf"/>
</dbReference>
<dbReference type="PANTHER" id="PTHR43493">
    <property type="entry name" value="DNA GYRASE/TOPOISOMERASE SUBUNIT A"/>
    <property type="match status" value="1"/>
</dbReference>
<dbReference type="GO" id="GO:0034335">
    <property type="term" value="F:DNA negative supercoiling activity"/>
    <property type="evidence" value="ECO:0007669"/>
    <property type="project" value="UniProtKB-ARBA"/>
</dbReference>
<dbReference type="AlphaFoldDB" id="A0A1F6ES58"/>
<dbReference type="GO" id="GO:0005524">
    <property type="term" value="F:ATP binding"/>
    <property type="evidence" value="ECO:0007669"/>
    <property type="project" value="UniProtKB-UniRule"/>
</dbReference>
<feature type="short sequence motif" description="GyrA-box" evidence="8">
    <location>
        <begin position="536"/>
        <end position="542"/>
    </location>
</feature>
<dbReference type="PROSITE" id="PS52040">
    <property type="entry name" value="TOPO_IIA"/>
    <property type="match status" value="1"/>
</dbReference>
<dbReference type="InterPro" id="IPR013758">
    <property type="entry name" value="Topo_IIA_A/C_ab"/>
</dbReference>
<dbReference type="GO" id="GO:0006265">
    <property type="term" value="P:DNA topological change"/>
    <property type="evidence" value="ECO:0007669"/>
    <property type="project" value="UniProtKB-UniRule"/>
</dbReference>
<comment type="similarity">
    <text evidence="2 8">Belongs to the type II topoisomerase GyrA/ParC subunit family.</text>
</comment>
<dbReference type="InterPro" id="IPR013757">
    <property type="entry name" value="Topo_IIA_A_a_sf"/>
</dbReference>
<dbReference type="GO" id="GO:0005737">
    <property type="term" value="C:cytoplasm"/>
    <property type="evidence" value="ECO:0007669"/>
    <property type="project" value="UniProtKB-SubCell"/>
</dbReference>
<dbReference type="Pfam" id="PF00521">
    <property type="entry name" value="DNA_topoisoIV"/>
    <property type="match status" value="1"/>
</dbReference>
<dbReference type="InterPro" id="IPR002205">
    <property type="entry name" value="Topo_IIA_dom_A"/>
</dbReference>
<dbReference type="EC" id="5.6.2.2" evidence="8"/>
<dbReference type="Gene3D" id="3.30.1360.40">
    <property type="match status" value="1"/>
</dbReference>
<comment type="caution">
    <text evidence="12">The sequence shown here is derived from an EMBL/GenBank/DDBJ whole genome shotgun (WGS) entry which is preliminary data.</text>
</comment>
<dbReference type="SUPFAM" id="SSF56719">
    <property type="entry name" value="Type II DNA topoisomerase"/>
    <property type="match status" value="1"/>
</dbReference>
<dbReference type="FunFam" id="3.30.1360.40:FF:000002">
    <property type="entry name" value="DNA gyrase subunit A"/>
    <property type="match status" value="1"/>
</dbReference>
<keyword evidence="8" id="KW-0963">Cytoplasm</keyword>
<comment type="catalytic activity">
    <reaction evidence="1 8 9">
        <text>ATP-dependent breakage, passage and rejoining of double-stranded DNA.</text>
        <dbReference type="EC" id="5.6.2.2"/>
    </reaction>
</comment>
<evidence type="ECO:0000259" key="11">
    <source>
        <dbReference type="PROSITE" id="PS52040"/>
    </source>
</evidence>
<dbReference type="InterPro" id="IPR035516">
    <property type="entry name" value="Gyrase/topoIV_suA_C"/>
</dbReference>
<reference evidence="12 13" key="1">
    <citation type="journal article" date="2016" name="Nat. Commun.">
        <title>Thousands of microbial genomes shed light on interconnected biogeochemical processes in an aquifer system.</title>
        <authorList>
            <person name="Anantharaman K."/>
            <person name="Brown C.T."/>
            <person name="Hug L.A."/>
            <person name="Sharon I."/>
            <person name="Castelle C.J."/>
            <person name="Probst A.J."/>
            <person name="Thomas B.C."/>
            <person name="Singh A."/>
            <person name="Wilkins M.J."/>
            <person name="Karaoz U."/>
            <person name="Brodie E.L."/>
            <person name="Williams K.H."/>
            <person name="Hubbard S.S."/>
            <person name="Banfield J.F."/>
        </authorList>
    </citation>
    <scope>NUCLEOTIDE SEQUENCE [LARGE SCALE GENOMIC DNA]</scope>
</reference>
<comment type="miscellaneous">
    <text evidence="8">Few gyrases are as efficient as E.coli at forming negative supercoils. Not all organisms have 2 type II topoisomerases; in organisms with a single type II topoisomerase this enzyme also has to decatenate newly replicated chromosomes.</text>
</comment>
<dbReference type="InterPro" id="IPR050220">
    <property type="entry name" value="Type_II_DNA_Topoisomerases"/>
</dbReference>
<evidence type="ECO:0000313" key="13">
    <source>
        <dbReference type="Proteomes" id="UP000176714"/>
    </source>
</evidence>
<dbReference type="EMBL" id="MFMD01000020">
    <property type="protein sequence ID" value="OGG76440.1"/>
    <property type="molecule type" value="Genomic_DNA"/>
</dbReference>
<dbReference type="Proteomes" id="UP000176714">
    <property type="component" value="Unassembled WGS sequence"/>
</dbReference>
<evidence type="ECO:0000256" key="10">
    <source>
        <dbReference type="SAM" id="Coils"/>
    </source>
</evidence>
<dbReference type="NCBIfam" id="TIGR01063">
    <property type="entry name" value="gyrA"/>
    <property type="match status" value="1"/>
</dbReference>
<feature type="coiled-coil region" evidence="10">
    <location>
        <begin position="446"/>
        <end position="480"/>
    </location>
</feature>
<comment type="subcellular location">
    <subcellularLocation>
        <location evidence="8">Cytoplasm</location>
    </subcellularLocation>
</comment>
<organism evidence="12 13">
    <name type="scientific">Candidatus Kaiserbacteria bacterium RIFCSPLOWO2_01_FULL_55_19</name>
    <dbReference type="NCBI Taxonomy" id="1798516"/>
    <lineage>
        <taxon>Bacteria</taxon>
        <taxon>Candidatus Kaiseribacteriota</taxon>
    </lineage>
</organism>
<feature type="domain" description="Topo IIA-type catalytic" evidence="11">
    <location>
        <begin position="45"/>
        <end position="509"/>
    </location>
</feature>
<keyword evidence="7 8" id="KW-0413">Isomerase</keyword>
<gene>
    <name evidence="8" type="primary">gyrA</name>
    <name evidence="12" type="ORF">A2950_00865</name>
</gene>
<evidence type="ECO:0000256" key="5">
    <source>
        <dbReference type="ARBA" id="ARBA00023029"/>
    </source>
</evidence>
<dbReference type="Gene3D" id="2.120.10.90">
    <property type="entry name" value="DNA gyrase/topoisomerase IV, subunit A, C-terminal"/>
    <property type="match status" value="1"/>
</dbReference>
<evidence type="ECO:0000256" key="4">
    <source>
        <dbReference type="ARBA" id="ARBA00022840"/>
    </source>
</evidence>
<keyword evidence="3 8" id="KW-0547">Nucleotide-binding</keyword>
<comment type="function">
    <text evidence="8">A type II topoisomerase that negatively supercoils closed circular double-stranded (ds) DNA in an ATP-dependent manner to modulate DNA topology and maintain chromosomes in an underwound state. Negative supercoiling favors strand separation, and DNA replication, transcription, recombination and repair, all of which involve strand separation. Also able to catalyze the interconversion of other topological isomers of dsDNA rings, including catenanes and knotted rings. Type II topoisomerases break and join 2 DNA strands simultaneously in an ATP-dependent manner.</text>
</comment>
<evidence type="ECO:0000256" key="7">
    <source>
        <dbReference type="ARBA" id="ARBA00023235"/>
    </source>
</evidence>
<comment type="subunit">
    <text evidence="8">Heterotetramer, composed of two GyrA and two GyrB chains. In the heterotetramer, GyrA contains the active site tyrosine that forms a transient covalent intermediate with DNA, while GyrB binds cofactors and catalyzes ATP hydrolysis.</text>
</comment>
<keyword evidence="4 8" id="KW-0067">ATP-binding</keyword>
<dbReference type="SMART" id="SM00434">
    <property type="entry name" value="TOP4c"/>
    <property type="match status" value="1"/>
</dbReference>
<feature type="active site" description="O-(5'-phospho-DNA)-tyrosine intermediate" evidence="8 9">
    <location>
        <position position="133"/>
    </location>
</feature>
<dbReference type="CDD" id="cd00187">
    <property type="entry name" value="TOP4c"/>
    <property type="match status" value="1"/>
</dbReference>
<evidence type="ECO:0000256" key="9">
    <source>
        <dbReference type="PROSITE-ProRule" id="PRU01384"/>
    </source>
</evidence>
<evidence type="ECO:0000256" key="1">
    <source>
        <dbReference type="ARBA" id="ARBA00000185"/>
    </source>
</evidence>
<name>A0A1F6ES58_9BACT</name>
<keyword evidence="6 8" id="KW-0238">DNA-binding</keyword>
<dbReference type="FunFam" id="1.10.268.10:FF:000001">
    <property type="entry name" value="DNA gyrase subunit A"/>
    <property type="match status" value="1"/>
</dbReference>
<keyword evidence="5 8" id="KW-0799">Topoisomerase</keyword>
<proteinExistence type="inferred from homology"/>
<protein>
    <recommendedName>
        <fullName evidence="8">DNA gyrase subunit A</fullName>
        <ecNumber evidence="8">5.6.2.2</ecNumber>
    </recommendedName>
</protein>
<sequence>MARGKEEISGSVAAIAANVIDQPIVAEMRQSYIDYAMTVITARALPDVRDGLKPVHRRVLYAMKELGLLPGAKFRKSALVVGDVLGKYHPHGDIAVYDSMTKMAQEFSYRYPLVLGQGNFGSIDGDSPAAMRYTEAKISRVSETLLTDIEKETVEWIPNYDATRDEPRVLPAALPNLLLNGTLGIAVGMATNIPPHNLREVVAATVHLIDNPDATTDDLLSFVKGPDFPLGGVAFSHTDIKHAYGSGKGPVVVRGEAEIIDDGKKDTKIIITSIPYRVNKSDLISRIADLVQEKKLEGIRDLRDESTTDIRIVVELKGTAHPQAVLNNLYKHTELESTFHYNMLALVEGVPEILSLADMLGYFLKHRQEVVKRRTEYDLRQAEAREHILLGLCKALDHIDEVIAVIKKAADVPTASLALQKKFGFSQLQAAAILEMRLSKLAGLERKKLEDELSEVQALIKHLKEILSSAKKVLAVVKNELVELGEKYGDDRRTKIVRGGVKNISVEDLVPDEESMLVLTQGGYVKRTNPSEYRVQKRGGVGVVDIATKEEDIVTHFLVASAHSDLLFFTNFGKAYQIKMYEIPEGRRATKGKSIMNFLPLAADESVTSVLAVPKGAALEASSIVFVTQGGVVKRVSAKSFADVRRSGIIAINLKKAKTAKGGSSDAGTAFRGDTLVSANLAGSADTISIVTAKGQSIRFDTEDVREMGRTAAGVRGISVKKGDRVVSAEVIPASAKDASLLVIMSKGYGKRTKLSEYKVQGRGGSGIKTAQVTPKTGEVIGARVVLGTVEGEELVVVSKKGQVIRTSVNGINLISRATQGVRIMKMRDGDSIASMVAL</sequence>
<dbReference type="NCBIfam" id="NF004043">
    <property type="entry name" value="PRK05560.1"/>
    <property type="match status" value="1"/>
</dbReference>
<dbReference type="STRING" id="1798516.A2950_00865"/>
<keyword evidence="10" id="KW-0175">Coiled coil</keyword>
<dbReference type="GO" id="GO:0003677">
    <property type="term" value="F:DNA binding"/>
    <property type="evidence" value="ECO:0007669"/>
    <property type="project" value="UniProtKB-UniRule"/>
</dbReference>